<keyword evidence="3" id="KW-0804">Transcription</keyword>
<dbReference type="InterPro" id="IPR036388">
    <property type="entry name" value="WH-like_DNA-bd_sf"/>
</dbReference>
<dbReference type="GO" id="GO:0003677">
    <property type="term" value="F:DNA binding"/>
    <property type="evidence" value="ECO:0007669"/>
    <property type="project" value="UniProtKB-KW"/>
</dbReference>
<evidence type="ECO:0000256" key="3">
    <source>
        <dbReference type="ARBA" id="ARBA00023163"/>
    </source>
</evidence>
<dbReference type="PANTHER" id="PTHR44688:SF16">
    <property type="entry name" value="DNA-BINDING TRANSCRIPTIONAL ACTIVATOR DEVR_DOSR"/>
    <property type="match status" value="1"/>
</dbReference>
<feature type="domain" description="HTH luxR-type" evidence="5">
    <location>
        <begin position="26"/>
        <end position="91"/>
    </location>
</feature>
<dbReference type="PRINTS" id="PR00038">
    <property type="entry name" value="HTHLUXR"/>
</dbReference>
<dbReference type="SMART" id="SM00421">
    <property type="entry name" value="HTH_LUXR"/>
    <property type="match status" value="1"/>
</dbReference>
<keyword evidence="1" id="KW-0805">Transcription regulation</keyword>
<dbReference type="GO" id="GO:0006355">
    <property type="term" value="P:regulation of DNA-templated transcription"/>
    <property type="evidence" value="ECO:0007669"/>
    <property type="project" value="InterPro"/>
</dbReference>
<dbReference type="InterPro" id="IPR000792">
    <property type="entry name" value="Tscrpt_reg_LuxR_C"/>
</dbReference>
<gene>
    <name evidence="6" type="ORF">ET996_03760</name>
</gene>
<sequence length="112" mass="11814">MRPGPCRVGSAEAESLEFSQAKPSTEPLPGVRLTSREAEVATYLARGLSNKEIATALTISIRTAEGHVEQVLRKLGANTRAQAAAMIVSGQAPDDPSTQTQAKLPSSNSARR</sequence>
<evidence type="ECO:0000259" key="5">
    <source>
        <dbReference type="PROSITE" id="PS50043"/>
    </source>
</evidence>
<evidence type="ECO:0000256" key="4">
    <source>
        <dbReference type="SAM" id="MobiDB-lite"/>
    </source>
</evidence>
<dbReference type="OrthoDB" id="3755432at2"/>
<evidence type="ECO:0000256" key="2">
    <source>
        <dbReference type="ARBA" id="ARBA00023125"/>
    </source>
</evidence>
<reference evidence="6 7" key="1">
    <citation type="submission" date="2019-01" db="EMBL/GenBank/DDBJ databases">
        <title>Lactibacter flavus gen. nov., sp. nov., a novel bacterium of the family Propionibacteriaceae isolated from raw milk and dairy products.</title>
        <authorList>
            <person name="Huptas C."/>
            <person name="Wenning M."/>
            <person name="Breitenwieser F."/>
            <person name="Doll E."/>
            <person name="Von Neubeck M."/>
            <person name="Busse H.-J."/>
            <person name="Scherer S."/>
        </authorList>
    </citation>
    <scope>NUCLEOTIDE SEQUENCE [LARGE SCALE GENOMIC DNA]</scope>
    <source>
        <strain evidence="6 7">DSM 22130</strain>
    </source>
</reference>
<dbReference type="PROSITE" id="PS50043">
    <property type="entry name" value="HTH_LUXR_2"/>
    <property type="match status" value="1"/>
</dbReference>
<name>A0A4Q9KNL4_PROTD</name>
<dbReference type="InterPro" id="IPR016032">
    <property type="entry name" value="Sig_transdc_resp-reg_C-effctor"/>
</dbReference>
<evidence type="ECO:0000313" key="7">
    <source>
        <dbReference type="Proteomes" id="UP000291933"/>
    </source>
</evidence>
<proteinExistence type="predicted"/>
<dbReference type="CDD" id="cd06170">
    <property type="entry name" value="LuxR_C_like"/>
    <property type="match status" value="1"/>
</dbReference>
<dbReference type="RefSeq" id="WP_131171231.1">
    <property type="nucleotide sequence ID" value="NZ_FXTL01000003.1"/>
</dbReference>
<feature type="compositionally biased region" description="Polar residues" evidence="4">
    <location>
        <begin position="96"/>
        <end position="112"/>
    </location>
</feature>
<feature type="region of interest" description="Disordered" evidence="4">
    <location>
        <begin position="88"/>
        <end position="112"/>
    </location>
</feature>
<comment type="caution">
    <text evidence="6">The sequence shown here is derived from an EMBL/GenBank/DDBJ whole genome shotgun (WGS) entry which is preliminary data.</text>
</comment>
<evidence type="ECO:0000313" key="6">
    <source>
        <dbReference type="EMBL" id="TBT95580.1"/>
    </source>
</evidence>
<dbReference type="EMBL" id="SDMR01000003">
    <property type="protein sequence ID" value="TBT95580.1"/>
    <property type="molecule type" value="Genomic_DNA"/>
</dbReference>
<keyword evidence="2" id="KW-0238">DNA-binding</keyword>
<dbReference type="AlphaFoldDB" id="A0A4Q9KNL4"/>
<keyword evidence="7" id="KW-1185">Reference proteome</keyword>
<dbReference type="Gene3D" id="1.10.10.10">
    <property type="entry name" value="Winged helix-like DNA-binding domain superfamily/Winged helix DNA-binding domain"/>
    <property type="match status" value="1"/>
</dbReference>
<accession>A0A4Q9KNL4</accession>
<feature type="region of interest" description="Disordered" evidence="4">
    <location>
        <begin position="1"/>
        <end position="29"/>
    </location>
</feature>
<organism evidence="6 7">
    <name type="scientific">Propioniciclava tarda</name>
    <dbReference type="NCBI Taxonomy" id="433330"/>
    <lineage>
        <taxon>Bacteria</taxon>
        <taxon>Bacillati</taxon>
        <taxon>Actinomycetota</taxon>
        <taxon>Actinomycetes</taxon>
        <taxon>Propionibacteriales</taxon>
        <taxon>Propionibacteriaceae</taxon>
        <taxon>Propioniciclava</taxon>
    </lineage>
</organism>
<protein>
    <submittedName>
        <fullName evidence="6">Response regulator transcription factor</fullName>
    </submittedName>
</protein>
<dbReference type="SUPFAM" id="SSF46894">
    <property type="entry name" value="C-terminal effector domain of the bipartite response regulators"/>
    <property type="match status" value="1"/>
</dbReference>
<evidence type="ECO:0000256" key="1">
    <source>
        <dbReference type="ARBA" id="ARBA00023015"/>
    </source>
</evidence>
<dbReference type="PANTHER" id="PTHR44688">
    <property type="entry name" value="DNA-BINDING TRANSCRIPTIONAL ACTIVATOR DEVR_DOSR"/>
    <property type="match status" value="1"/>
</dbReference>
<dbReference type="Pfam" id="PF00196">
    <property type="entry name" value="GerE"/>
    <property type="match status" value="1"/>
</dbReference>
<dbReference type="Proteomes" id="UP000291933">
    <property type="component" value="Unassembled WGS sequence"/>
</dbReference>